<dbReference type="EMBL" id="JAMZMM010000276">
    <property type="protein sequence ID" value="MCP2731074.1"/>
    <property type="molecule type" value="Genomic_DNA"/>
</dbReference>
<dbReference type="Pfam" id="PF12697">
    <property type="entry name" value="Abhydrolase_6"/>
    <property type="match status" value="1"/>
</dbReference>
<evidence type="ECO:0000313" key="2">
    <source>
        <dbReference type="EMBL" id="MCP2731074.1"/>
    </source>
</evidence>
<dbReference type="GO" id="GO:0016787">
    <property type="term" value="F:hydrolase activity"/>
    <property type="evidence" value="ECO:0007669"/>
    <property type="project" value="UniProtKB-KW"/>
</dbReference>
<dbReference type="AlphaFoldDB" id="A0AAE3GV92"/>
<dbReference type="PANTHER" id="PTHR46438">
    <property type="entry name" value="ALPHA/BETA-HYDROLASES SUPERFAMILY PROTEIN"/>
    <property type="match status" value="1"/>
</dbReference>
<dbReference type="SUPFAM" id="SSF53474">
    <property type="entry name" value="alpha/beta-Hydrolases"/>
    <property type="match status" value="1"/>
</dbReference>
<evidence type="ECO:0000313" key="3">
    <source>
        <dbReference type="Proteomes" id="UP001204953"/>
    </source>
</evidence>
<name>A0AAE3GV92_9CYAN</name>
<dbReference type="InterPro" id="IPR000073">
    <property type="entry name" value="AB_hydrolase_1"/>
</dbReference>
<proteinExistence type="predicted"/>
<dbReference type="RefSeq" id="WP_254013819.1">
    <property type="nucleotide sequence ID" value="NZ_JAMZMM010000276.1"/>
</dbReference>
<dbReference type="PANTHER" id="PTHR46438:SF2">
    <property type="entry name" value="ALPHA_BETA-HYDROLASES SUPERFAMILY PROTEIN"/>
    <property type="match status" value="1"/>
</dbReference>
<organism evidence="2 3">
    <name type="scientific">Limnofasciculus baicalensis BBK-W-15</name>
    <dbReference type="NCBI Taxonomy" id="2699891"/>
    <lineage>
        <taxon>Bacteria</taxon>
        <taxon>Bacillati</taxon>
        <taxon>Cyanobacteriota</taxon>
        <taxon>Cyanophyceae</taxon>
        <taxon>Coleofasciculales</taxon>
        <taxon>Coleofasciculaceae</taxon>
        <taxon>Limnofasciculus</taxon>
        <taxon>Limnofasciculus baicalensis</taxon>
    </lineage>
</organism>
<dbReference type="InterPro" id="IPR029058">
    <property type="entry name" value="AB_hydrolase_fold"/>
</dbReference>
<feature type="domain" description="AB hydrolase-1" evidence="1">
    <location>
        <begin position="43"/>
        <end position="295"/>
    </location>
</feature>
<dbReference type="Proteomes" id="UP001204953">
    <property type="component" value="Unassembled WGS sequence"/>
</dbReference>
<dbReference type="InterPro" id="IPR000639">
    <property type="entry name" value="Epox_hydrolase-like"/>
</dbReference>
<keyword evidence="2" id="KW-0378">Hydrolase</keyword>
<protein>
    <submittedName>
        <fullName evidence="2">Alpha/beta fold hydrolase</fullName>
    </submittedName>
</protein>
<keyword evidence="3" id="KW-1185">Reference proteome</keyword>
<dbReference type="PRINTS" id="PR00412">
    <property type="entry name" value="EPOXHYDRLASE"/>
</dbReference>
<dbReference type="PRINTS" id="PR00111">
    <property type="entry name" value="ABHYDROLASE"/>
</dbReference>
<accession>A0AAE3GV92</accession>
<gene>
    <name evidence="2" type="ORF">NJ959_21845</name>
</gene>
<comment type="caution">
    <text evidence="2">The sequence shown here is derived from an EMBL/GenBank/DDBJ whole genome shotgun (WGS) entry which is preliminary data.</text>
</comment>
<dbReference type="Gene3D" id="3.40.50.1820">
    <property type="entry name" value="alpha/beta hydrolase"/>
    <property type="match status" value="1"/>
</dbReference>
<reference evidence="2" key="1">
    <citation type="submission" date="2022-06" db="EMBL/GenBank/DDBJ databases">
        <title>New cyanobacteria of genus Symplocastrum in benthos of Lake Baikal.</title>
        <authorList>
            <person name="Sorokovikova E."/>
            <person name="Tikhonova I."/>
            <person name="Krasnopeev A."/>
            <person name="Evseev P."/>
            <person name="Gladkikh A."/>
            <person name="Belykh O."/>
        </authorList>
    </citation>
    <scope>NUCLEOTIDE SEQUENCE</scope>
    <source>
        <strain evidence="2">BBK-W-15</strain>
    </source>
</reference>
<sequence length="318" mass="35677">MIESVPWQQRVGSQRDWVWRGWQIRYTYFRPLERERSHSTPVMLLHGFGGSIGHWRNNLSVLGQERTVYALDLLGFGGSRKVWTTYNINIWVDQVYEFWQTFIKEPMVLVGNSLGSLVALTAAATYPEMVKGLAFINLPDLEISQEAIPASLRPMVSRIEGFVASFASPIIFKAIFYFLVRPSLIGKFAKIAYANPEAITDELVEIFTQPALDLGAATTLSALVKGKTSGKFGPTVKSILPHLDIPLLLIWGLQDRVIPPTVARRFVAMNPKLELVEIENAGHCPHDECPEQVNQILLNWINTRCVAQQNLKSSSITG</sequence>
<evidence type="ECO:0000259" key="1">
    <source>
        <dbReference type="Pfam" id="PF12697"/>
    </source>
</evidence>